<reference evidence="2 3" key="1">
    <citation type="submission" date="2015-01" db="EMBL/GenBank/DDBJ databases">
        <title>Draft genome of the acidophilic iron oxidizer Acidithrix ferrooxidans strain Py-F3.</title>
        <authorList>
            <person name="Poehlein A."/>
            <person name="Eisen S."/>
            <person name="Schloemann M."/>
            <person name="Johnson B.D."/>
            <person name="Daniel R."/>
            <person name="Muehling M."/>
        </authorList>
    </citation>
    <scope>NUCLEOTIDE SEQUENCE [LARGE SCALE GENOMIC DNA]</scope>
    <source>
        <strain evidence="2 3">Py-F3</strain>
    </source>
</reference>
<dbReference type="InterPro" id="IPR011008">
    <property type="entry name" value="Dimeric_a/b-barrel"/>
</dbReference>
<evidence type="ECO:0000313" key="3">
    <source>
        <dbReference type="Proteomes" id="UP000032360"/>
    </source>
</evidence>
<name>A0A0D8HD37_9ACTN</name>
<dbReference type="AlphaFoldDB" id="A0A0D8HD37"/>
<dbReference type="SUPFAM" id="SSF54909">
    <property type="entry name" value="Dimeric alpha+beta barrel"/>
    <property type="match status" value="1"/>
</dbReference>
<keyword evidence="2" id="KW-0560">Oxidoreductase</keyword>
<evidence type="ECO:0000313" key="2">
    <source>
        <dbReference type="EMBL" id="KJF15828.1"/>
    </source>
</evidence>
<sequence>MAAKVIFDFKFNEGTISEGKKTVGEILVDTRKFDGCLGVEVIEDVKDSTHFVFIESWVSQDHYSAYTTWRAGEGRTNLGSFFAGPPAVTIYETTDI</sequence>
<dbReference type="GO" id="GO:0004497">
    <property type="term" value="F:monooxygenase activity"/>
    <property type="evidence" value="ECO:0007669"/>
    <property type="project" value="UniProtKB-KW"/>
</dbReference>
<accession>A0A0D8HD37</accession>
<dbReference type="InterPro" id="IPR007138">
    <property type="entry name" value="ABM_dom"/>
</dbReference>
<proteinExistence type="predicted"/>
<gene>
    <name evidence="2" type="ORF">AXFE_33110</name>
</gene>
<dbReference type="Pfam" id="PF03992">
    <property type="entry name" value="ABM"/>
    <property type="match status" value="1"/>
</dbReference>
<organism evidence="2 3">
    <name type="scientific">Acidithrix ferrooxidans</name>
    <dbReference type="NCBI Taxonomy" id="1280514"/>
    <lineage>
        <taxon>Bacteria</taxon>
        <taxon>Bacillati</taxon>
        <taxon>Actinomycetota</taxon>
        <taxon>Acidimicrobiia</taxon>
        <taxon>Acidimicrobiales</taxon>
        <taxon>Acidimicrobiaceae</taxon>
        <taxon>Acidithrix</taxon>
    </lineage>
</organism>
<dbReference type="RefSeq" id="WP_052606959.1">
    <property type="nucleotide sequence ID" value="NZ_JXYS01000117.1"/>
</dbReference>
<dbReference type="EMBL" id="JXYS01000117">
    <property type="protein sequence ID" value="KJF15828.1"/>
    <property type="molecule type" value="Genomic_DNA"/>
</dbReference>
<keyword evidence="2" id="KW-0503">Monooxygenase</keyword>
<keyword evidence="3" id="KW-1185">Reference proteome</keyword>
<dbReference type="Gene3D" id="3.30.70.100">
    <property type="match status" value="1"/>
</dbReference>
<protein>
    <submittedName>
        <fullName evidence="2">Antibiotic biosynthesis monooxygenase</fullName>
    </submittedName>
</protein>
<dbReference type="Proteomes" id="UP000032360">
    <property type="component" value="Unassembled WGS sequence"/>
</dbReference>
<dbReference type="OrthoDB" id="7867302at2"/>
<evidence type="ECO:0000259" key="1">
    <source>
        <dbReference type="Pfam" id="PF03992"/>
    </source>
</evidence>
<feature type="domain" description="ABM" evidence="1">
    <location>
        <begin position="5"/>
        <end position="67"/>
    </location>
</feature>
<comment type="caution">
    <text evidence="2">The sequence shown here is derived from an EMBL/GenBank/DDBJ whole genome shotgun (WGS) entry which is preliminary data.</text>
</comment>